<reference evidence="1 2" key="1">
    <citation type="submission" date="2017-04" db="EMBL/GenBank/DDBJ databases">
        <title>Kefir bacterial isolates.</title>
        <authorList>
            <person name="Kim Y."/>
            <person name="Blasche S."/>
            <person name="Patil K.R."/>
        </authorList>
    </citation>
    <scope>NUCLEOTIDE SEQUENCE [LARGE SCALE GENOMIC DNA]</scope>
    <source>
        <strain evidence="1 2">OG2</strain>
    </source>
</reference>
<dbReference type="EMBL" id="NCWV01000050">
    <property type="protein sequence ID" value="PAK87674.1"/>
    <property type="molecule type" value="Genomic_DNA"/>
</dbReference>
<protein>
    <submittedName>
        <fullName evidence="1">Uncharacterized protein</fullName>
    </submittedName>
</protein>
<organism evidence="1 2">
    <name type="scientific">Lactococcus lactis</name>
    <dbReference type="NCBI Taxonomy" id="1358"/>
    <lineage>
        <taxon>Bacteria</taxon>
        <taxon>Bacillati</taxon>
        <taxon>Bacillota</taxon>
        <taxon>Bacilli</taxon>
        <taxon>Lactobacillales</taxon>
        <taxon>Streptococcaceae</taxon>
        <taxon>Lactococcus</taxon>
    </lineage>
</organism>
<dbReference type="Proteomes" id="UP000215635">
    <property type="component" value="Unassembled WGS sequence"/>
</dbReference>
<gene>
    <name evidence="1" type="ORF">B8W88_13485</name>
</gene>
<accession>A0AAQ0QYX8</accession>
<dbReference type="AlphaFoldDB" id="A0AAQ0QYX8"/>
<evidence type="ECO:0000313" key="2">
    <source>
        <dbReference type="Proteomes" id="UP000215635"/>
    </source>
</evidence>
<comment type="caution">
    <text evidence="1">The sequence shown here is derived from an EMBL/GenBank/DDBJ whole genome shotgun (WGS) entry which is preliminary data.</text>
</comment>
<name>A0AAQ0QYX8_9LACT</name>
<evidence type="ECO:0000313" key="1">
    <source>
        <dbReference type="EMBL" id="PAK87674.1"/>
    </source>
</evidence>
<sequence>MECCSLFLLIYLYYEVKGKSKNIISIGLNLLHKLVRVRLPDLLLPFDGANELGVWLYIP</sequence>
<proteinExistence type="predicted"/>